<dbReference type="EMBL" id="JBDKWZ010000024">
    <property type="protein sequence ID" value="MEN7551603.1"/>
    <property type="molecule type" value="Genomic_DNA"/>
</dbReference>
<comment type="caution">
    <text evidence="2">The sequence shown here is derived from an EMBL/GenBank/DDBJ whole genome shotgun (WGS) entry which is preliminary data.</text>
</comment>
<dbReference type="Proteomes" id="UP001403385">
    <property type="component" value="Unassembled WGS sequence"/>
</dbReference>
<dbReference type="AlphaFoldDB" id="A0AAW9SCQ1"/>
<feature type="signal peptide" evidence="1">
    <location>
        <begin position="1"/>
        <end position="19"/>
    </location>
</feature>
<sequence length="258" mass="28951">MKKILLLLLLGTLPEVICAQNFDFRKDLDSLQIWINQLPPASPVGYSGVGDDSLVNLSQEKISRKLLELLNHSAFPVDSLKPLGFFHFTTSDDQQFMICQWQEYTGGTDQPFASIFCYSSSPQKERVASPSGYTVHFEKIYSLPGHRYVLEGSASPCSSCFESYLLIVALVKDTFKTLSSCYLSDRAWESYLAFDPEQQGVSFDLGQSDLAELRIIHYGKSVYSLAQDTLKATRFSLESKAHFIGNIELDGDGLLWLK</sequence>
<evidence type="ECO:0000313" key="2">
    <source>
        <dbReference type="EMBL" id="MEN7551603.1"/>
    </source>
</evidence>
<organism evidence="2 3">
    <name type="scientific">Rapidithrix thailandica</name>
    <dbReference type="NCBI Taxonomy" id="413964"/>
    <lineage>
        <taxon>Bacteria</taxon>
        <taxon>Pseudomonadati</taxon>
        <taxon>Bacteroidota</taxon>
        <taxon>Cytophagia</taxon>
        <taxon>Cytophagales</taxon>
        <taxon>Flammeovirgaceae</taxon>
        <taxon>Rapidithrix</taxon>
    </lineage>
</organism>
<accession>A0AAW9SCQ1</accession>
<gene>
    <name evidence="2" type="ORF">AAG747_27055</name>
</gene>
<proteinExistence type="predicted"/>
<evidence type="ECO:0000313" key="3">
    <source>
        <dbReference type="Proteomes" id="UP001403385"/>
    </source>
</evidence>
<name>A0AAW9SCQ1_9BACT</name>
<keyword evidence="1" id="KW-0732">Signal</keyword>
<dbReference type="RefSeq" id="WP_346824383.1">
    <property type="nucleotide sequence ID" value="NZ_JBDKWZ010000024.1"/>
</dbReference>
<keyword evidence="3" id="KW-1185">Reference proteome</keyword>
<evidence type="ECO:0000256" key="1">
    <source>
        <dbReference type="SAM" id="SignalP"/>
    </source>
</evidence>
<reference evidence="2 3" key="1">
    <citation type="submission" date="2024-04" db="EMBL/GenBank/DDBJ databases">
        <title>Novel genus in family Flammeovirgaceae.</title>
        <authorList>
            <person name="Nguyen T.H."/>
            <person name="Vuong T.Q."/>
            <person name="Le H."/>
            <person name="Kim S.-G."/>
        </authorList>
    </citation>
    <scope>NUCLEOTIDE SEQUENCE [LARGE SCALE GENOMIC DNA]</scope>
    <source>
        <strain evidence="2 3">JCM 23209</strain>
    </source>
</reference>
<protein>
    <submittedName>
        <fullName evidence="2">Uncharacterized protein</fullName>
    </submittedName>
</protein>
<feature type="chain" id="PRO_5043567035" evidence="1">
    <location>
        <begin position="20"/>
        <end position="258"/>
    </location>
</feature>